<dbReference type="InterPro" id="IPR053176">
    <property type="entry name" value="T6SS_TssE1-like"/>
</dbReference>
<keyword evidence="3" id="KW-1185">Reference proteome</keyword>
<evidence type="ECO:0000313" key="2">
    <source>
        <dbReference type="EMBL" id="RWX42960.1"/>
    </source>
</evidence>
<dbReference type="PANTHER" id="PTHR38595:SF2">
    <property type="entry name" value="TYPE VI SECRETION SYSTEM BASEPLATE SUBUNIT TSSE"/>
    <property type="match status" value="1"/>
</dbReference>
<gene>
    <name evidence="2" type="ORF">H206_00456</name>
</gene>
<protein>
    <submittedName>
        <fullName evidence="2">Type VI secretion system protein</fullName>
    </submittedName>
</protein>
<dbReference type="EMBL" id="MTKO01000137">
    <property type="protein sequence ID" value="RWX42960.1"/>
    <property type="molecule type" value="Genomic_DNA"/>
</dbReference>
<dbReference type="Proteomes" id="UP000287853">
    <property type="component" value="Unassembled WGS sequence"/>
</dbReference>
<dbReference type="NCBIfam" id="TIGR03357">
    <property type="entry name" value="VI_zyme"/>
    <property type="match status" value="1"/>
</dbReference>
<organism evidence="2 3">
    <name type="scientific">Candidatus Electrothrix aarhusensis</name>
    <dbReference type="NCBI Taxonomy" id="1859131"/>
    <lineage>
        <taxon>Bacteria</taxon>
        <taxon>Pseudomonadati</taxon>
        <taxon>Thermodesulfobacteriota</taxon>
        <taxon>Desulfobulbia</taxon>
        <taxon>Desulfobulbales</taxon>
        <taxon>Desulfobulbaceae</taxon>
        <taxon>Candidatus Electrothrix</taxon>
    </lineage>
</organism>
<reference evidence="2 3" key="1">
    <citation type="submission" date="2017-01" db="EMBL/GenBank/DDBJ databases">
        <title>The cable genome- insights into the physiology and evolution of filamentous bacteria capable of sulfide oxidation via long distance electron transfer.</title>
        <authorList>
            <person name="Schreiber L."/>
            <person name="Bjerg J.T."/>
            <person name="Boggild A."/>
            <person name="Van De Vossenberg J."/>
            <person name="Meysman F."/>
            <person name="Nielsen L.P."/>
            <person name="Schramm A."/>
            <person name="Kjeldsen K.U."/>
        </authorList>
    </citation>
    <scope>NUCLEOTIDE SEQUENCE [LARGE SCALE GENOMIC DNA]</scope>
    <source>
        <strain evidence="2">MCF</strain>
    </source>
</reference>
<accession>A0A3S3U3M7</accession>
<comment type="caution">
    <text evidence="2">The sequence shown here is derived from an EMBL/GenBank/DDBJ whole genome shotgun (WGS) entry which is preliminary data.</text>
</comment>
<proteinExistence type="predicted"/>
<dbReference type="InterPro" id="IPR007048">
    <property type="entry name" value="IraD/Gp25-like"/>
</dbReference>
<dbReference type="PANTHER" id="PTHR38595">
    <property type="entry name" value="CYTOPLASMIC PROTEIN-RELATED"/>
    <property type="match status" value="1"/>
</dbReference>
<evidence type="ECO:0000259" key="1">
    <source>
        <dbReference type="Pfam" id="PF04965"/>
    </source>
</evidence>
<name>A0A3S3U3M7_9BACT</name>
<feature type="domain" description="IraD/Gp25-like" evidence="1">
    <location>
        <begin position="29"/>
        <end position="117"/>
    </location>
</feature>
<dbReference type="InterPro" id="IPR017737">
    <property type="entry name" value="TssE1-like"/>
</dbReference>
<dbReference type="SUPFAM" id="SSF160719">
    <property type="entry name" value="gpW/gp25-like"/>
    <property type="match status" value="1"/>
</dbReference>
<dbReference type="Pfam" id="PF04965">
    <property type="entry name" value="GPW_gp25"/>
    <property type="match status" value="1"/>
</dbReference>
<sequence>MLRERLLERITRLEEEEKGNREKPAAADETRSILQHLSRLLNTRQGSVSTLPDYGVPDMTNVPGDSVQEIRQNVEQLLQKIVQKYEPRLAKIQMIMNQSERDPFALRFRIEAVLAEQEDTPVTFETVVSTDGHIGIS</sequence>
<evidence type="ECO:0000313" key="3">
    <source>
        <dbReference type="Proteomes" id="UP000287853"/>
    </source>
</evidence>
<dbReference type="AlphaFoldDB" id="A0A3S3U3M7"/>
<dbReference type="Gene3D" id="3.10.450.40">
    <property type="match status" value="1"/>
</dbReference>